<dbReference type="AlphaFoldDB" id="A0A8X6VSW8"/>
<proteinExistence type="predicted"/>
<accession>A0A8X6VSW8</accession>
<protein>
    <recommendedName>
        <fullName evidence="3">Integrase zinc-binding domain-containing protein</fullName>
    </recommendedName>
</protein>
<evidence type="ECO:0000313" key="1">
    <source>
        <dbReference type="EMBL" id="GFY21863.1"/>
    </source>
</evidence>
<evidence type="ECO:0000313" key="2">
    <source>
        <dbReference type="Proteomes" id="UP000887159"/>
    </source>
</evidence>
<reference evidence="1" key="1">
    <citation type="submission" date="2020-08" db="EMBL/GenBank/DDBJ databases">
        <title>Multicomponent nature underlies the extraordinary mechanical properties of spider dragline silk.</title>
        <authorList>
            <person name="Kono N."/>
            <person name="Nakamura H."/>
            <person name="Mori M."/>
            <person name="Yoshida Y."/>
            <person name="Ohtoshi R."/>
            <person name="Malay A.D."/>
            <person name="Moran D.A.P."/>
            <person name="Tomita M."/>
            <person name="Numata K."/>
            <person name="Arakawa K."/>
        </authorList>
    </citation>
    <scope>NUCLEOTIDE SEQUENCE</scope>
</reference>
<comment type="caution">
    <text evidence="1">The sequence shown here is derived from an EMBL/GenBank/DDBJ whole genome shotgun (WGS) entry which is preliminary data.</text>
</comment>
<keyword evidence="2" id="KW-1185">Reference proteome</keyword>
<dbReference type="EMBL" id="BMAU01021359">
    <property type="protein sequence ID" value="GFY21863.1"/>
    <property type="molecule type" value="Genomic_DNA"/>
</dbReference>
<dbReference type="Proteomes" id="UP000887159">
    <property type="component" value="Unassembled WGS sequence"/>
</dbReference>
<gene>
    <name evidence="1" type="primary">NCL1_51933</name>
    <name evidence="1" type="ORF">TNCV_3295071</name>
</gene>
<evidence type="ECO:0008006" key="3">
    <source>
        <dbReference type="Google" id="ProtNLM"/>
    </source>
</evidence>
<organism evidence="1 2">
    <name type="scientific">Trichonephila clavipes</name>
    <name type="common">Golden silk orbweaver</name>
    <name type="synonym">Nephila clavipes</name>
    <dbReference type="NCBI Taxonomy" id="2585209"/>
    <lineage>
        <taxon>Eukaryota</taxon>
        <taxon>Metazoa</taxon>
        <taxon>Ecdysozoa</taxon>
        <taxon>Arthropoda</taxon>
        <taxon>Chelicerata</taxon>
        <taxon>Arachnida</taxon>
        <taxon>Araneae</taxon>
        <taxon>Araneomorphae</taxon>
        <taxon>Entelegynae</taxon>
        <taxon>Araneoidea</taxon>
        <taxon>Nephilidae</taxon>
        <taxon>Trichonephila</taxon>
    </lineage>
</organism>
<name>A0A8X6VSW8_TRICX</name>
<sequence length="249" mass="28702">MGKNLSSRMIRWALKLSEFNIEWEHRPGTQNVVADVLSRNPVDNVEGSQISCAALRDLALNSREQLIQEQREDPKKGHIYRYLKNSDDSSVNATVCEGWSQDLKLIDGLLFYAKYCTLMLTALLLQYKVNDLILVQTHFISAAGRRVVGKFMPKFEGAYRVLEVKNNNLTIWKRGRKFTVNVDQVRTCHPRNSEKSIYDSINEKIYEGKGSRVIGLIGQTRKNTDVLENPRVMRIRVVNRIREMSDWGI</sequence>